<gene>
    <name evidence="3" type="primary">LOC111122862</name>
</gene>
<dbReference type="Proteomes" id="UP000694844">
    <property type="component" value="Chromosome 3"/>
</dbReference>
<name>A0A8B8CY87_CRAVI</name>
<feature type="signal peptide" evidence="1">
    <location>
        <begin position="1"/>
        <end position="26"/>
    </location>
</feature>
<evidence type="ECO:0000256" key="1">
    <source>
        <dbReference type="SAM" id="SignalP"/>
    </source>
</evidence>
<protein>
    <submittedName>
        <fullName evidence="3">Uncharacterized protein LOC111122862</fullName>
    </submittedName>
</protein>
<evidence type="ECO:0000313" key="2">
    <source>
        <dbReference type="Proteomes" id="UP000694844"/>
    </source>
</evidence>
<keyword evidence="1" id="KW-0732">Signal</keyword>
<reference evidence="3" key="1">
    <citation type="submission" date="2025-08" db="UniProtKB">
        <authorList>
            <consortium name="RefSeq"/>
        </authorList>
    </citation>
    <scope>IDENTIFICATION</scope>
    <source>
        <tissue evidence="3">Whole sample</tissue>
    </source>
</reference>
<feature type="chain" id="PRO_5034511806" evidence="1">
    <location>
        <begin position="27"/>
        <end position="124"/>
    </location>
</feature>
<keyword evidence="2" id="KW-1185">Reference proteome</keyword>
<dbReference type="RefSeq" id="XP_022320580.1">
    <property type="nucleotide sequence ID" value="XM_022464872.1"/>
</dbReference>
<dbReference type="KEGG" id="cvn:111122862"/>
<dbReference type="GeneID" id="111122862"/>
<dbReference type="AlphaFoldDB" id="A0A8B8CY87"/>
<accession>A0A8B8CY87</accession>
<proteinExistence type="predicted"/>
<organism evidence="2 3">
    <name type="scientific">Crassostrea virginica</name>
    <name type="common">Eastern oyster</name>
    <dbReference type="NCBI Taxonomy" id="6565"/>
    <lineage>
        <taxon>Eukaryota</taxon>
        <taxon>Metazoa</taxon>
        <taxon>Spiralia</taxon>
        <taxon>Lophotrochozoa</taxon>
        <taxon>Mollusca</taxon>
        <taxon>Bivalvia</taxon>
        <taxon>Autobranchia</taxon>
        <taxon>Pteriomorphia</taxon>
        <taxon>Ostreida</taxon>
        <taxon>Ostreoidea</taxon>
        <taxon>Ostreidae</taxon>
        <taxon>Crassostrea</taxon>
    </lineage>
</organism>
<evidence type="ECO:0000313" key="3">
    <source>
        <dbReference type="RefSeq" id="XP_022320580.1"/>
    </source>
</evidence>
<sequence>MAVSTRFYFTCVLVAVFSISYQGVSGQSLDCTTSPVTCLNSLTLSGDKEEICKSVETYFNCLENVIKQCTLVEDDILAYPRSFWPRMDVPLPDFRQSAPSVYLWQLSSTCFHEKNFLILHVVLM</sequence>